<evidence type="ECO:0000259" key="2">
    <source>
        <dbReference type="Pfam" id="PF07662"/>
    </source>
</evidence>
<keyword evidence="1" id="KW-0812">Transmembrane</keyword>
<evidence type="ECO:0000256" key="1">
    <source>
        <dbReference type="SAM" id="Phobius"/>
    </source>
</evidence>
<dbReference type="GO" id="GO:0005337">
    <property type="term" value="F:nucleoside transmembrane transporter activity"/>
    <property type="evidence" value="ECO:0007669"/>
    <property type="project" value="InterPro"/>
</dbReference>
<dbReference type="AlphaFoldDB" id="A0A382VMG2"/>
<feature type="transmembrane region" description="Helical" evidence="1">
    <location>
        <begin position="56"/>
        <end position="76"/>
    </location>
</feature>
<feature type="domain" description="Concentrative nucleoside transporter C-terminal" evidence="2">
    <location>
        <begin position="3"/>
        <end position="74"/>
    </location>
</feature>
<accession>A0A382VMG2</accession>
<dbReference type="GO" id="GO:0005886">
    <property type="term" value="C:plasma membrane"/>
    <property type="evidence" value="ECO:0007669"/>
    <property type="project" value="TreeGrafter"/>
</dbReference>
<organism evidence="3">
    <name type="scientific">marine metagenome</name>
    <dbReference type="NCBI Taxonomy" id="408172"/>
    <lineage>
        <taxon>unclassified sequences</taxon>
        <taxon>metagenomes</taxon>
        <taxon>ecological metagenomes</taxon>
    </lineage>
</organism>
<dbReference type="InterPro" id="IPR008276">
    <property type="entry name" value="C_nuclsd_transpt"/>
</dbReference>
<feature type="non-terminal residue" evidence="3">
    <location>
        <position position="1"/>
    </location>
</feature>
<dbReference type="GO" id="GO:0015293">
    <property type="term" value="F:symporter activity"/>
    <property type="evidence" value="ECO:0007669"/>
    <property type="project" value="TreeGrafter"/>
</dbReference>
<keyword evidence="1" id="KW-0472">Membrane</keyword>
<dbReference type="InterPro" id="IPR011657">
    <property type="entry name" value="CNT_C_dom"/>
</dbReference>
<protein>
    <recommendedName>
        <fullName evidence="2">Concentrative nucleoside transporter C-terminal domain-containing protein</fullName>
    </recommendedName>
</protein>
<keyword evidence="1" id="KW-1133">Transmembrane helix</keyword>
<name>A0A382VMG2_9ZZZZ</name>
<dbReference type="EMBL" id="UINC01153170">
    <property type="protein sequence ID" value="SVD47739.1"/>
    <property type="molecule type" value="Genomic_DNA"/>
</dbReference>
<evidence type="ECO:0000313" key="3">
    <source>
        <dbReference type="EMBL" id="SVD47739.1"/>
    </source>
</evidence>
<dbReference type="PANTHER" id="PTHR10590:SF4">
    <property type="entry name" value="SOLUTE CARRIER FAMILY 28 MEMBER 3"/>
    <property type="match status" value="1"/>
</dbReference>
<reference evidence="3" key="1">
    <citation type="submission" date="2018-05" db="EMBL/GenBank/DDBJ databases">
        <authorList>
            <person name="Lanie J.A."/>
            <person name="Ng W.-L."/>
            <person name="Kazmierczak K.M."/>
            <person name="Andrzejewski T.M."/>
            <person name="Davidsen T.M."/>
            <person name="Wayne K.J."/>
            <person name="Tettelin H."/>
            <person name="Glass J.I."/>
            <person name="Rusch D."/>
            <person name="Podicherti R."/>
            <person name="Tsui H.-C.T."/>
            <person name="Winkler M.E."/>
        </authorList>
    </citation>
    <scope>NUCLEOTIDE SEQUENCE</scope>
</reference>
<dbReference type="Pfam" id="PF07662">
    <property type="entry name" value="Nucleos_tra2_C"/>
    <property type="match status" value="1"/>
</dbReference>
<feature type="transmembrane region" description="Helical" evidence="1">
    <location>
        <begin position="16"/>
        <end position="44"/>
    </location>
</feature>
<dbReference type="PANTHER" id="PTHR10590">
    <property type="entry name" value="SODIUM/NUCLEOSIDE COTRANSPORTER"/>
    <property type="match status" value="1"/>
</dbReference>
<gene>
    <name evidence="3" type="ORF">METZ01_LOCUS400593</name>
</gene>
<proteinExistence type="predicted"/>
<sequence length="77" mass="7864">GTLGDYINKGLISERAIIISTYALCGFANFSSIGIQIGGISAIAPSRKSDLAKVGLKAMFGGAIASWLTATIAGIFI</sequence>